<evidence type="ECO:0000256" key="1">
    <source>
        <dbReference type="ARBA" id="ARBA00004196"/>
    </source>
</evidence>
<dbReference type="AlphaFoldDB" id="A0A231UWK4"/>
<dbReference type="GO" id="GO:0030313">
    <property type="term" value="C:cell envelope"/>
    <property type="evidence" value="ECO:0007669"/>
    <property type="project" value="UniProtKB-SubCell"/>
</dbReference>
<dbReference type="RefSeq" id="WP_094077161.1">
    <property type="nucleotide sequence ID" value="NZ_NBYO01000002.1"/>
</dbReference>
<keyword evidence="4" id="KW-1185">Reference proteome</keyword>
<dbReference type="SUPFAM" id="SSF111369">
    <property type="entry name" value="HlyD-like secretion proteins"/>
    <property type="match status" value="1"/>
</dbReference>
<name>A0A231UWK4_9HYPH</name>
<evidence type="ECO:0000313" key="4">
    <source>
        <dbReference type="Proteomes" id="UP000215405"/>
    </source>
</evidence>
<dbReference type="PANTHER" id="PTHR32347:SF23">
    <property type="entry name" value="BLL5650 PROTEIN"/>
    <property type="match status" value="1"/>
</dbReference>
<reference evidence="4" key="1">
    <citation type="journal article" date="2017" name="Int. J. Syst. Evol. Microbiol.">
        <title>Notoacmeibacter marinus gen. nov., sp. nov., isolated from the gut of a limpet and proposal of Notoacmeibacteraceae fam. nov. in the order Rhizobiales of the class Alphaproteobacteria.</title>
        <authorList>
            <person name="Huang Z."/>
            <person name="Guo F."/>
            <person name="Lai Q."/>
        </authorList>
    </citation>
    <scope>NUCLEOTIDE SEQUENCE [LARGE SCALE GENOMIC DNA]</scope>
    <source>
        <strain evidence="4">XMTR2A4</strain>
    </source>
</reference>
<dbReference type="Proteomes" id="UP000215405">
    <property type="component" value="Unassembled WGS sequence"/>
</dbReference>
<organism evidence="3 4">
    <name type="scientific">Notoacmeibacter marinus</name>
    <dbReference type="NCBI Taxonomy" id="1876515"/>
    <lineage>
        <taxon>Bacteria</taxon>
        <taxon>Pseudomonadati</taxon>
        <taxon>Pseudomonadota</taxon>
        <taxon>Alphaproteobacteria</taxon>
        <taxon>Hyphomicrobiales</taxon>
        <taxon>Notoacmeibacteraceae</taxon>
        <taxon>Notoacmeibacter</taxon>
    </lineage>
</organism>
<sequence>MNRPSPSSNFAIDDQTTSCGEASPAAIAASLPQGRPLPSSRLAELLRFEGLLREAQSDDQLGITITTALNSKLLPGLQRALLFGRERSDKFRLQHASYVTRPDRDSLPMQRLERAVCSQARSLSEIAVLAADELLAARSDDDAHCQARSLICPFVALLPLVDRRPSGRGKAGEASLIGVLLLEFDRAPGSHDPILQRIAGACGHALSLFGKTPSVFASIRLSRLATSGLIAIVLLGVIPVPLSALAPAEIVAADPFIVAAPIDGIIRTVNVAPNSLVAKDDLLFTYDDTELAGRQAIAREALAVAAAREQRLRQAAFSDPAARRELAEADALRRVAEAEFRQAEGRLSRTQVRAAQEGVALFARPDQWIGKPVSTGERIMEIADPDSMRLRAELPIGDAGLLANRQPLRLFLEGRPFDPVGGRIVSAGYRAEVTPDNRLAYILTGELNETDALRIGMRGTVQIMGDRVSLAYYLFRRPIAALRQRFGR</sequence>
<evidence type="ECO:0000256" key="2">
    <source>
        <dbReference type="ARBA" id="ARBA00023054"/>
    </source>
</evidence>
<dbReference type="PANTHER" id="PTHR32347">
    <property type="entry name" value="EFFLUX SYSTEM COMPONENT YKNX-RELATED"/>
    <property type="match status" value="1"/>
</dbReference>
<proteinExistence type="predicted"/>
<dbReference type="EMBL" id="NBYO01000002">
    <property type="protein sequence ID" value="OXT00333.1"/>
    <property type="molecule type" value="Genomic_DNA"/>
</dbReference>
<dbReference type="Gene3D" id="2.40.50.100">
    <property type="match status" value="1"/>
</dbReference>
<comment type="caution">
    <text evidence="3">The sequence shown here is derived from an EMBL/GenBank/DDBJ whole genome shotgun (WGS) entry which is preliminary data.</text>
</comment>
<dbReference type="Gene3D" id="1.10.287.470">
    <property type="entry name" value="Helix hairpin bin"/>
    <property type="match status" value="1"/>
</dbReference>
<gene>
    <name evidence="3" type="ORF">B7H23_09310</name>
</gene>
<evidence type="ECO:0000313" key="3">
    <source>
        <dbReference type="EMBL" id="OXT00333.1"/>
    </source>
</evidence>
<keyword evidence="2" id="KW-0175">Coiled coil</keyword>
<dbReference type="InterPro" id="IPR050465">
    <property type="entry name" value="UPF0194_transport"/>
</dbReference>
<protein>
    <submittedName>
        <fullName evidence="3">Uncharacterized protein</fullName>
    </submittedName>
</protein>
<comment type="subcellular location">
    <subcellularLocation>
        <location evidence="1">Cell envelope</location>
    </subcellularLocation>
</comment>
<accession>A0A231UWK4</accession>